<organism evidence="4 5">
    <name type="scientific">Paenibacillus gyeongsangnamensis</name>
    <dbReference type="NCBI Taxonomy" id="3388067"/>
    <lineage>
        <taxon>Bacteria</taxon>
        <taxon>Bacillati</taxon>
        <taxon>Bacillota</taxon>
        <taxon>Bacilli</taxon>
        <taxon>Bacillales</taxon>
        <taxon>Paenibacillaceae</taxon>
        <taxon>Paenibacillus</taxon>
    </lineage>
</organism>
<feature type="transmembrane region" description="Helical" evidence="3">
    <location>
        <begin position="311"/>
        <end position="330"/>
    </location>
</feature>
<dbReference type="EMBL" id="JAQAGZ010000019">
    <property type="protein sequence ID" value="MCZ8515757.1"/>
    <property type="molecule type" value="Genomic_DNA"/>
</dbReference>
<feature type="transmembrane region" description="Helical" evidence="3">
    <location>
        <begin position="230"/>
        <end position="248"/>
    </location>
</feature>
<keyword evidence="2 3" id="KW-0472">Membrane</keyword>
<proteinExistence type="inferred from homology"/>
<protein>
    <submittedName>
        <fullName evidence="4">Spore germination protein</fullName>
    </submittedName>
</protein>
<keyword evidence="3" id="KW-0812">Transmembrane</keyword>
<evidence type="ECO:0000313" key="5">
    <source>
        <dbReference type="Proteomes" id="UP001527882"/>
    </source>
</evidence>
<evidence type="ECO:0000256" key="2">
    <source>
        <dbReference type="ARBA" id="ARBA00023136"/>
    </source>
</evidence>
<evidence type="ECO:0000256" key="3">
    <source>
        <dbReference type="SAM" id="Phobius"/>
    </source>
</evidence>
<gene>
    <name evidence="4" type="ORF">O9H85_25765</name>
</gene>
<comment type="similarity">
    <text evidence="1">Belongs to the GerABKA family.</text>
</comment>
<comment type="caution">
    <text evidence="4">The sequence shown here is derived from an EMBL/GenBank/DDBJ whole genome shotgun (WGS) entry which is preliminary data.</text>
</comment>
<dbReference type="PANTHER" id="PTHR22550:SF5">
    <property type="entry name" value="LEUCINE ZIPPER PROTEIN 4"/>
    <property type="match status" value="1"/>
</dbReference>
<reference evidence="4 5" key="1">
    <citation type="submission" date="2022-12" db="EMBL/GenBank/DDBJ databases">
        <title>Draft genome sequence of Paenibacillus sp. dW9.</title>
        <authorList>
            <person name="Choi E.-W."/>
            <person name="Kim D.-U."/>
        </authorList>
    </citation>
    <scope>NUCLEOTIDE SEQUENCE [LARGE SCALE GENOMIC DNA]</scope>
    <source>
        <strain evidence="5">dW9</strain>
    </source>
</reference>
<feature type="transmembrane region" description="Helical" evidence="3">
    <location>
        <begin position="362"/>
        <end position="382"/>
    </location>
</feature>
<feature type="transmembrane region" description="Helical" evidence="3">
    <location>
        <begin position="394"/>
        <end position="419"/>
    </location>
</feature>
<dbReference type="Proteomes" id="UP001527882">
    <property type="component" value="Unassembled WGS sequence"/>
</dbReference>
<feature type="transmembrane region" description="Helical" evidence="3">
    <location>
        <begin position="269"/>
        <end position="291"/>
    </location>
</feature>
<name>A0ABT4QFU1_9BACL</name>
<dbReference type="PANTHER" id="PTHR22550">
    <property type="entry name" value="SPORE GERMINATION PROTEIN"/>
    <property type="match status" value="1"/>
</dbReference>
<dbReference type="PIRSF" id="PIRSF005690">
    <property type="entry name" value="GerBA"/>
    <property type="match status" value="1"/>
</dbReference>
<accession>A0ABT4QFU1</accession>
<evidence type="ECO:0000313" key="4">
    <source>
        <dbReference type="EMBL" id="MCZ8515757.1"/>
    </source>
</evidence>
<dbReference type="Pfam" id="PF03323">
    <property type="entry name" value="GerA"/>
    <property type="match status" value="1"/>
</dbReference>
<evidence type="ECO:0000256" key="1">
    <source>
        <dbReference type="ARBA" id="ARBA00005278"/>
    </source>
</evidence>
<dbReference type="InterPro" id="IPR050768">
    <property type="entry name" value="UPF0353/GerABKA_families"/>
</dbReference>
<sequence>MKDNPMMNAIRSQLPRTDDLERTELQKDGWNLVVYRLSCLCDENLVRQTVLEPFLSSETLQDFQLSLETVGAQPADPLGDVRSPLFEGYVLIAFGSSLYFMSALKSMNEQPGDLKIESTVLGPQKALCEDLSLNLYAIRTRYPKPELKVDMYRIGEVSNTQVAMLYDTSIVDQAILSKVKAKLRKVKIDVLQAAGQLETLMNNRRHTLFPTMLITERPDRIVLNLSQGKMVLIVAGSPFALILPAVFFDFMSAMDDIYQTFWVTRTLLILRYISLLLTITLPALYISIISYTPEITRVQLTMSIAGSRAAVPYPSYVEVLIMLFMIEALVEASLRLPKYIGSTATTVGGLILGQAAQQAGLVSSIMIIITSVVAISNFVIPINTMSFAMRAVKYVLIILASAFGIIGATVGLFMLIAYLTKLRSFGLPYLKVYVEEPRAGRRKSQAGDTG</sequence>
<keyword evidence="5" id="KW-1185">Reference proteome</keyword>
<dbReference type="InterPro" id="IPR004995">
    <property type="entry name" value="Spore_Ger"/>
</dbReference>
<dbReference type="RefSeq" id="WP_269884286.1">
    <property type="nucleotide sequence ID" value="NZ_JAQAGZ010000019.1"/>
</dbReference>
<keyword evidence="3" id="KW-1133">Transmembrane helix</keyword>